<dbReference type="GO" id="GO:0006261">
    <property type="term" value="P:DNA-templated DNA replication"/>
    <property type="evidence" value="ECO:0007669"/>
    <property type="project" value="TreeGrafter"/>
</dbReference>
<dbReference type="AlphaFoldDB" id="A0A4Y9ESN3"/>
<accession>A0A4Y9ESN3</accession>
<dbReference type="OrthoDB" id="9811073at2"/>
<proteinExistence type="predicted"/>
<reference evidence="1 2" key="1">
    <citation type="submission" date="2019-02" db="EMBL/GenBank/DDBJ databases">
        <title>Polymorphobacter sp. isolated from the lake at the Tibet of China.</title>
        <authorList>
            <person name="Li A."/>
        </authorList>
    </citation>
    <scope>NUCLEOTIDE SEQUENCE [LARGE SCALE GENOMIC DNA]</scope>
    <source>
        <strain evidence="1 2">DJ1R-1</strain>
    </source>
</reference>
<keyword evidence="2" id="KW-1185">Reference proteome</keyword>
<dbReference type="Gene3D" id="3.40.50.300">
    <property type="entry name" value="P-loop containing nucleotide triphosphate hydrolases"/>
    <property type="match status" value="1"/>
</dbReference>
<dbReference type="RefSeq" id="WP_135245043.1">
    <property type="nucleotide sequence ID" value="NZ_SIHO01000001.1"/>
</dbReference>
<dbReference type="Proteomes" id="UP000297737">
    <property type="component" value="Unassembled WGS sequence"/>
</dbReference>
<dbReference type="SUPFAM" id="SSF52540">
    <property type="entry name" value="P-loop containing nucleoside triphosphate hydrolases"/>
    <property type="match status" value="1"/>
</dbReference>
<protein>
    <submittedName>
        <fullName evidence="1">DNA polymerase III subunit delta</fullName>
    </submittedName>
</protein>
<dbReference type="PANTHER" id="PTHR11669:SF8">
    <property type="entry name" value="DNA POLYMERASE III SUBUNIT DELTA"/>
    <property type="match status" value="1"/>
</dbReference>
<comment type="caution">
    <text evidence="1">The sequence shown here is derived from an EMBL/GenBank/DDBJ whole genome shotgun (WGS) entry which is preliminary data.</text>
</comment>
<dbReference type="GO" id="GO:0009360">
    <property type="term" value="C:DNA polymerase III complex"/>
    <property type="evidence" value="ECO:0007669"/>
    <property type="project" value="TreeGrafter"/>
</dbReference>
<evidence type="ECO:0000313" key="1">
    <source>
        <dbReference type="EMBL" id="TFU06320.1"/>
    </source>
</evidence>
<sequence>MLIGHREQGAAFRAAFESGTIHHAWLLAGPQGIGKASFAKAAAQWLLARAAGPQSGISTESLDVQPDHPTACLLRARSHLDFRLVERVYADSEGRPSDKLRRDIQIDQIVRRPKSKWEPPLSESLRSTPALSSWRVVIIDAMEEMNDNSTNALLKMLEEPPQGTLFLCVTHSVGRLKPTIRSRCRLVRFEPLSDEDVARVLDDVRPDLSMTDRDALVRIAQGAPGRALRFASIGIAALEAELGELAVAGPQAATARALLLSRSLAAKAATPRYEAFLELAPASIAHAARDRRGPRLARALALWEKATALAASAVALSLEPQSVAFDLAMLVSGLAET</sequence>
<name>A0A4Y9ESN3_9SPHN</name>
<evidence type="ECO:0000313" key="2">
    <source>
        <dbReference type="Proteomes" id="UP000297737"/>
    </source>
</evidence>
<dbReference type="InterPro" id="IPR050238">
    <property type="entry name" value="DNA_Rep/Repair_Clamp_Loader"/>
</dbReference>
<dbReference type="Pfam" id="PF13177">
    <property type="entry name" value="DNA_pol3_delta2"/>
    <property type="match status" value="1"/>
</dbReference>
<dbReference type="EMBL" id="SIHO01000001">
    <property type="protein sequence ID" value="TFU06320.1"/>
    <property type="molecule type" value="Genomic_DNA"/>
</dbReference>
<dbReference type="PANTHER" id="PTHR11669">
    <property type="entry name" value="REPLICATION FACTOR C / DNA POLYMERASE III GAMMA-TAU SUBUNIT"/>
    <property type="match status" value="1"/>
</dbReference>
<dbReference type="InterPro" id="IPR027417">
    <property type="entry name" value="P-loop_NTPase"/>
</dbReference>
<gene>
    <name evidence="1" type="ORF">EUV02_04820</name>
</gene>
<organism evidence="1 2">
    <name type="scientific">Glacieibacterium arshaanense</name>
    <dbReference type="NCBI Taxonomy" id="2511025"/>
    <lineage>
        <taxon>Bacteria</taxon>
        <taxon>Pseudomonadati</taxon>
        <taxon>Pseudomonadota</taxon>
        <taxon>Alphaproteobacteria</taxon>
        <taxon>Sphingomonadales</taxon>
        <taxon>Sphingosinicellaceae</taxon>
        <taxon>Glacieibacterium</taxon>
    </lineage>
</organism>